<keyword evidence="7" id="KW-0406">Ion transport</keyword>
<keyword evidence="4 9" id="KW-0812">Transmembrane</keyword>
<evidence type="ECO:0000259" key="10">
    <source>
        <dbReference type="Pfam" id="PF01545"/>
    </source>
</evidence>
<feature type="transmembrane region" description="Helical" evidence="9">
    <location>
        <begin position="99"/>
        <end position="122"/>
    </location>
</feature>
<dbReference type="PANTHER" id="PTHR11562:SF17">
    <property type="entry name" value="RE54080P-RELATED"/>
    <property type="match status" value="1"/>
</dbReference>
<evidence type="ECO:0000313" key="12">
    <source>
        <dbReference type="EMBL" id="GLQ53287.1"/>
    </source>
</evidence>
<feature type="domain" description="Cation efflux protein cytoplasmic" evidence="11">
    <location>
        <begin position="208"/>
        <end position="270"/>
    </location>
</feature>
<feature type="transmembrane region" description="Helical" evidence="9">
    <location>
        <begin position="68"/>
        <end position="87"/>
    </location>
</feature>
<protein>
    <submittedName>
        <fullName evidence="12">Cation efflux protein</fullName>
    </submittedName>
</protein>
<dbReference type="InterPro" id="IPR058533">
    <property type="entry name" value="Cation_efflux_TM"/>
</dbReference>
<comment type="subcellular location">
    <subcellularLocation>
        <location evidence="1">Membrane</location>
        <topology evidence="1">Multi-pass membrane protein</topology>
    </subcellularLocation>
</comment>
<keyword evidence="5" id="KW-0864">Zinc transport</keyword>
<feature type="transmembrane region" description="Helical" evidence="9">
    <location>
        <begin position="28"/>
        <end position="48"/>
    </location>
</feature>
<evidence type="ECO:0000256" key="4">
    <source>
        <dbReference type="ARBA" id="ARBA00022692"/>
    </source>
</evidence>
<dbReference type="Gene3D" id="1.20.1510.10">
    <property type="entry name" value="Cation efflux protein transmembrane domain"/>
    <property type="match status" value="1"/>
</dbReference>
<dbReference type="EMBL" id="BSNS01000002">
    <property type="protein sequence ID" value="GLQ53287.1"/>
    <property type="molecule type" value="Genomic_DNA"/>
</dbReference>
<dbReference type="PANTHER" id="PTHR11562">
    <property type="entry name" value="CATION EFFLUX PROTEIN/ ZINC TRANSPORTER"/>
    <property type="match status" value="1"/>
</dbReference>
<dbReference type="InterPro" id="IPR027469">
    <property type="entry name" value="Cation_efflux_TMD_sf"/>
</dbReference>
<organism evidence="12 13">
    <name type="scientific">Devosia nitrariae</name>
    <dbReference type="NCBI Taxonomy" id="2071872"/>
    <lineage>
        <taxon>Bacteria</taxon>
        <taxon>Pseudomonadati</taxon>
        <taxon>Pseudomonadota</taxon>
        <taxon>Alphaproteobacteria</taxon>
        <taxon>Hyphomicrobiales</taxon>
        <taxon>Devosiaceae</taxon>
        <taxon>Devosia</taxon>
    </lineage>
</organism>
<keyword evidence="3" id="KW-0813">Transport</keyword>
<evidence type="ECO:0000256" key="2">
    <source>
        <dbReference type="ARBA" id="ARBA00008873"/>
    </source>
</evidence>
<sequence length="293" mass="31176">MLIGFVLTFGFMIAEVIGGLLSGSLALIADAGHMLTDSVALALAWAGFRFGRRPSDRKRTFGYMRLEVLAGFINAVSLFALVAWIAWEAVGRFLDPHPILTGPMLAVAVVGLVVNIIVFLVLRQGDSEHVNIRGAMLHVLGDLLGSVAAIIAAIAIYLTGWTPIDPILSVLISLLILRSAWSLLKNSLQILIEGAPTGIDVAGMPQALTDAVPGVAGVDHVHVWSITSGRPAATMEVKLTPGADPRETLRAVKVALNDTYGIGHSTIEIDFGDKNRDCSLVTNRPGERKGHAH</sequence>
<name>A0ABQ5W079_9HYPH</name>
<dbReference type="Pfam" id="PF16916">
    <property type="entry name" value="ZT_dimer"/>
    <property type="match status" value="1"/>
</dbReference>
<comment type="similarity">
    <text evidence="2">Belongs to the cation diffusion facilitator (CDF) transporter (TC 2.A.4) family. SLC30A subfamily.</text>
</comment>
<keyword evidence="6 9" id="KW-1133">Transmembrane helix</keyword>
<comment type="caution">
    <text evidence="12">The sequence shown here is derived from an EMBL/GenBank/DDBJ whole genome shotgun (WGS) entry which is preliminary data.</text>
</comment>
<evidence type="ECO:0000256" key="5">
    <source>
        <dbReference type="ARBA" id="ARBA00022906"/>
    </source>
</evidence>
<evidence type="ECO:0000256" key="6">
    <source>
        <dbReference type="ARBA" id="ARBA00022989"/>
    </source>
</evidence>
<evidence type="ECO:0000256" key="9">
    <source>
        <dbReference type="SAM" id="Phobius"/>
    </source>
</evidence>
<dbReference type="InterPro" id="IPR050681">
    <property type="entry name" value="CDF/SLC30A"/>
</dbReference>
<feature type="domain" description="Cation efflux protein transmembrane" evidence="10">
    <location>
        <begin position="2"/>
        <end position="192"/>
    </location>
</feature>
<keyword evidence="13" id="KW-1185">Reference proteome</keyword>
<evidence type="ECO:0000313" key="13">
    <source>
        <dbReference type="Proteomes" id="UP001156691"/>
    </source>
</evidence>
<dbReference type="InterPro" id="IPR027470">
    <property type="entry name" value="Cation_efflux_CTD"/>
</dbReference>
<gene>
    <name evidence="12" type="primary">zitB</name>
    <name evidence="12" type="ORF">GCM10010862_05450</name>
</gene>
<proteinExistence type="inferred from homology"/>
<dbReference type="Proteomes" id="UP001156691">
    <property type="component" value="Unassembled WGS sequence"/>
</dbReference>
<evidence type="ECO:0000256" key="1">
    <source>
        <dbReference type="ARBA" id="ARBA00004141"/>
    </source>
</evidence>
<keyword evidence="5" id="KW-0862">Zinc</keyword>
<dbReference type="NCBIfam" id="TIGR01297">
    <property type="entry name" value="CDF"/>
    <property type="match status" value="1"/>
</dbReference>
<keyword evidence="8 9" id="KW-0472">Membrane</keyword>
<feature type="transmembrane region" description="Helical" evidence="9">
    <location>
        <begin position="134"/>
        <end position="158"/>
    </location>
</feature>
<evidence type="ECO:0000256" key="3">
    <source>
        <dbReference type="ARBA" id="ARBA00022448"/>
    </source>
</evidence>
<evidence type="ECO:0000256" key="7">
    <source>
        <dbReference type="ARBA" id="ARBA00023065"/>
    </source>
</evidence>
<dbReference type="Pfam" id="PF01545">
    <property type="entry name" value="Cation_efflux"/>
    <property type="match status" value="1"/>
</dbReference>
<reference evidence="13" key="1">
    <citation type="journal article" date="2019" name="Int. J. Syst. Evol. Microbiol.">
        <title>The Global Catalogue of Microorganisms (GCM) 10K type strain sequencing project: providing services to taxonomists for standard genome sequencing and annotation.</title>
        <authorList>
            <consortium name="The Broad Institute Genomics Platform"/>
            <consortium name="The Broad Institute Genome Sequencing Center for Infectious Disease"/>
            <person name="Wu L."/>
            <person name="Ma J."/>
        </authorList>
    </citation>
    <scope>NUCLEOTIDE SEQUENCE [LARGE SCALE GENOMIC DNA]</scope>
    <source>
        <strain evidence="13">NBRC 112416</strain>
    </source>
</reference>
<accession>A0ABQ5W079</accession>
<dbReference type="InterPro" id="IPR002524">
    <property type="entry name" value="Cation_efflux"/>
</dbReference>
<evidence type="ECO:0000259" key="11">
    <source>
        <dbReference type="Pfam" id="PF16916"/>
    </source>
</evidence>
<feature type="transmembrane region" description="Helical" evidence="9">
    <location>
        <begin position="164"/>
        <end position="184"/>
    </location>
</feature>
<dbReference type="SUPFAM" id="SSF161111">
    <property type="entry name" value="Cation efflux protein transmembrane domain-like"/>
    <property type="match status" value="1"/>
</dbReference>
<evidence type="ECO:0000256" key="8">
    <source>
        <dbReference type="ARBA" id="ARBA00023136"/>
    </source>
</evidence>